<dbReference type="PANTHER" id="PTHR42919">
    <property type="entry name" value="N-ALPHA-ACETYLTRANSFERASE"/>
    <property type="match status" value="1"/>
</dbReference>
<feature type="region of interest" description="Disordered" evidence="3">
    <location>
        <begin position="1"/>
        <end position="45"/>
    </location>
</feature>
<evidence type="ECO:0000313" key="6">
    <source>
        <dbReference type="Proteomes" id="UP001358417"/>
    </source>
</evidence>
<dbReference type="CDD" id="cd04301">
    <property type="entry name" value="NAT_SF"/>
    <property type="match status" value="1"/>
</dbReference>
<dbReference type="PROSITE" id="PS51186">
    <property type="entry name" value="GNAT"/>
    <property type="match status" value="1"/>
</dbReference>
<dbReference type="EMBL" id="JAVRRD010000014">
    <property type="protein sequence ID" value="KAK5051868.1"/>
    <property type="molecule type" value="Genomic_DNA"/>
</dbReference>
<dbReference type="RefSeq" id="XP_064705882.1">
    <property type="nucleotide sequence ID" value="XM_064846272.1"/>
</dbReference>
<name>A0AAV9N8J4_9EURO</name>
<proteinExistence type="predicted"/>
<dbReference type="GO" id="GO:0016747">
    <property type="term" value="F:acyltransferase activity, transferring groups other than amino-acyl groups"/>
    <property type="evidence" value="ECO:0007669"/>
    <property type="project" value="InterPro"/>
</dbReference>
<accession>A0AAV9N8J4</accession>
<dbReference type="InterPro" id="IPR000182">
    <property type="entry name" value="GNAT_dom"/>
</dbReference>
<keyword evidence="1" id="KW-0808">Transferase</keyword>
<feature type="compositionally biased region" description="Polar residues" evidence="3">
    <location>
        <begin position="14"/>
        <end position="30"/>
    </location>
</feature>
<comment type="caution">
    <text evidence="5">The sequence shown here is derived from an EMBL/GenBank/DDBJ whole genome shotgun (WGS) entry which is preliminary data.</text>
</comment>
<keyword evidence="2" id="KW-0012">Acyltransferase</keyword>
<reference evidence="5 6" key="1">
    <citation type="submission" date="2023-08" db="EMBL/GenBank/DDBJ databases">
        <title>Black Yeasts Isolated from many extreme environments.</title>
        <authorList>
            <person name="Coleine C."/>
            <person name="Stajich J.E."/>
            <person name="Selbmann L."/>
        </authorList>
    </citation>
    <scope>NUCLEOTIDE SEQUENCE [LARGE SCALE GENOMIC DNA]</scope>
    <source>
        <strain evidence="5 6">CCFEE 5792</strain>
    </source>
</reference>
<dbReference type="InterPro" id="IPR051556">
    <property type="entry name" value="N-term/lysine_N-AcTrnsfr"/>
</dbReference>
<dbReference type="GO" id="GO:0007064">
    <property type="term" value="P:mitotic sister chromatid cohesion"/>
    <property type="evidence" value="ECO:0007669"/>
    <property type="project" value="TreeGrafter"/>
</dbReference>
<sequence>MPQASLLSYLTRPSAVSSSNTSPGEASSKQPLLKTIIPSPTTEKTSTLTSDLGILEKVQDQLSTNDRPTTIQHIPDAQIVHITKLHLPSIQRLTSTTLPVRYGDNFFQSTITDETAAQLSRVVLYSSEPIGWIRCCLEPCGPDYASQPQLKQIYIQALALLAPYRGLGLATILLDTIFDGSIARAPETVCIYAHVWEKNEDALEWYEKRGFKRVLLLQRYYRRLNPPGAWIVRKEMENK</sequence>
<evidence type="ECO:0000259" key="4">
    <source>
        <dbReference type="PROSITE" id="PS51186"/>
    </source>
</evidence>
<evidence type="ECO:0000256" key="1">
    <source>
        <dbReference type="ARBA" id="ARBA00022679"/>
    </source>
</evidence>
<protein>
    <recommendedName>
        <fullName evidence="4">N-acetyltransferase domain-containing protein</fullName>
    </recommendedName>
</protein>
<gene>
    <name evidence="5" type="ORF">LTR84_002671</name>
</gene>
<dbReference type="Pfam" id="PF00583">
    <property type="entry name" value="Acetyltransf_1"/>
    <property type="match status" value="1"/>
</dbReference>
<evidence type="ECO:0000256" key="2">
    <source>
        <dbReference type="ARBA" id="ARBA00023315"/>
    </source>
</evidence>
<evidence type="ECO:0000313" key="5">
    <source>
        <dbReference type="EMBL" id="KAK5051868.1"/>
    </source>
</evidence>
<dbReference type="GO" id="GO:0031415">
    <property type="term" value="C:NatA complex"/>
    <property type="evidence" value="ECO:0007669"/>
    <property type="project" value="TreeGrafter"/>
</dbReference>
<dbReference type="AlphaFoldDB" id="A0AAV9N8J4"/>
<dbReference type="PANTHER" id="PTHR42919:SF8">
    <property type="entry name" value="N-ALPHA-ACETYLTRANSFERASE 50"/>
    <property type="match status" value="1"/>
</dbReference>
<organism evidence="5 6">
    <name type="scientific">Exophiala bonariae</name>
    <dbReference type="NCBI Taxonomy" id="1690606"/>
    <lineage>
        <taxon>Eukaryota</taxon>
        <taxon>Fungi</taxon>
        <taxon>Dikarya</taxon>
        <taxon>Ascomycota</taxon>
        <taxon>Pezizomycotina</taxon>
        <taxon>Eurotiomycetes</taxon>
        <taxon>Chaetothyriomycetidae</taxon>
        <taxon>Chaetothyriales</taxon>
        <taxon>Herpotrichiellaceae</taxon>
        <taxon>Exophiala</taxon>
    </lineage>
</organism>
<dbReference type="InterPro" id="IPR016181">
    <property type="entry name" value="Acyl_CoA_acyltransferase"/>
</dbReference>
<evidence type="ECO:0000256" key="3">
    <source>
        <dbReference type="SAM" id="MobiDB-lite"/>
    </source>
</evidence>
<dbReference type="SUPFAM" id="SSF55729">
    <property type="entry name" value="Acyl-CoA N-acyltransferases (Nat)"/>
    <property type="match status" value="1"/>
</dbReference>
<keyword evidence="6" id="KW-1185">Reference proteome</keyword>
<dbReference type="Gene3D" id="3.40.630.30">
    <property type="match status" value="1"/>
</dbReference>
<dbReference type="Proteomes" id="UP001358417">
    <property type="component" value="Unassembled WGS sequence"/>
</dbReference>
<feature type="domain" description="N-acetyltransferase" evidence="4">
    <location>
        <begin position="77"/>
        <end position="237"/>
    </location>
</feature>
<dbReference type="GeneID" id="89970870"/>